<reference evidence="1" key="1">
    <citation type="journal article" date="2015" name="Nature">
        <title>Complex archaea that bridge the gap between prokaryotes and eukaryotes.</title>
        <authorList>
            <person name="Spang A."/>
            <person name="Saw J.H."/>
            <person name="Jorgensen S.L."/>
            <person name="Zaremba-Niedzwiedzka K."/>
            <person name="Martijn J."/>
            <person name="Lind A.E."/>
            <person name="van Eijk R."/>
            <person name="Schleper C."/>
            <person name="Guy L."/>
            <person name="Ettema T.J."/>
        </authorList>
    </citation>
    <scope>NUCLEOTIDE SEQUENCE</scope>
</reference>
<dbReference type="EMBL" id="LAZR01037140">
    <property type="protein sequence ID" value="KKL22986.1"/>
    <property type="molecule type" value="Genomic_DNA"/>
</dbReference>
<name>A0A0F9DZ91_9ZZZZ</name>
<evidence type="ECO:0000313" key="1">
    <source>
        <dbReference type="EMBL" id="KKL22986.1"/>
    </source>
</evidence>
<feature type="non-terminal residue" evidence="1">
    <location>
        <position position="1"/>
    </location>
</feature>
<dbReference type="AlphaFoldDB" id="A0A0F9DZ91"/>
<gene>
    <name evidence="1" type="ORF">LCGC14_2429890</name>
</gene>
<proteinExistence type="predicted"/>
<comment type="caution">
    <text evidence="1">The sequence shown here is derived from an EMBL/GenBank/DDBJ whole genome shotgun (WGS) entry which is preliminary data.</text>
</comment>
<accession>A0A0F9DZ91</accession>
<protein>
    <submittedName>
        <fullName evidence="1">Uncharacterized protein</fullName>
    </submittedName>
</protein>
<organism evidence="1">
    <name type="scientific">marine sediment metagenome</name>
    <dbReference type="NCBI Taxonomy" id="412755"/>
    <lineage>
        <taxon>unclassified sequences</taxon>
        <taxon>metagenomes</taxon>
        <taxon>ecological metagenomes</taxon>
    </lineage>
</organism>
<sequence length="88" mass="9708">ASEQVYLDAGITSDLRRWWTVTLGSGITCPDCPSRDGQIRTLLEWQNIGKPRSGWSVCGPHDYCQLIPVEVPHDGLVNVSEILKTVGD</sequence>